<dbReference type="AlphaFoldDB" id="A0AAJ7L898"/>
<keyword evidence="4" id="KW-1185">Reference proteome</keyword>
<dbReference type="KEGG" id="goe:100902145"/>
<protein>
    <submittedName>
        <fullName evidence="5">Alpha-taxilin</fullName>
    </submittedName>
</protein>
<evidence type="ECO:0000256" key="1">
    <source>
        <dbReference type="ARBA" id="ARBA00009550"/>
    </source>
</evidence>
<dbReference type="GO" id="GO:0019905">
    <property type="term" value="F:syntaxin binding"/>
    <property type="evidence" value="ECO:0007669"/>
    <property type="project" value="InterPro"/>
</dbReference>
<comment type="similarity">
    <text evidence="1">Belongs to the taxilin family.</text>
</comment>
<dbReference type="PANTHER" id="PTHR16127">
    <property type="entry name" value="TAXILIN"/>
    <property type="match status" value="1"/>
</dbReference>
<sequence length="613" mass="69427">MSAASPAAHKSKSKTKTRRSAKKQNDAPTQENIKADVAEDTPRTPPTAEELARLEALATVAAEKSALENERMNDKGVRSLAKTLSECKETADEIKAGVQEVLGNRQTYEAECIKLEKDMSEKLEALSLDVQKSAKECTPEEAEAEVRSSIPPSMSKEKRSSKSATPPPVEKDKERAIQEKILDLTKQEPKKLSTGSKKKGVDSILRSLTEYETAEEKLKALCEMHFDTLEELKEAQSTVEKWKKQVQAGQKDCNRMLLARDRLEGLCRELQKQNSAIKEESLLRRREEDEKRKQIAGKFQTTLTDISELMADTQETSSKLREDNAQLANKLRTLVNHYENWEKHMSHMLKQKSIEIELANAKLRESLLHREKDSKEGETSQVIMETTIKQLQQQLEASLRNEIGLREQLKIHNEKYEEFQEAVSKSNKMFSDFKGEIDAMSKQTRRFEKEALHWKQRWTESNVATARVLQEKTKSDLRVETLTRLCRSLQEKLKLNGAVVAGMESDFASKVITEEKAKLEAELEQKKADIEAQKKAIQEKQKEMQLEMLAEDLKAKAIEKEIAKIQEEAAAGDGAQTQAVHENPQQETAEESSSPKAESIEPVKVGAKKKSKK</sequence>
<name>A0AAJ7L898_9ACAR</name>
<evidence type="ECO:0000313" key="4">
    <source>
        <dbReference type="Proteomes" id="UP000694867"/>
    </source>
</evidence>
<dbReference type="RefSeq" id="XP_018496957.1">
    <property type="nucleotide sequence ID" value="XM_018641441.1"/>
</dbReference>
<feature type="coiled-coil region" evidence="2">
    <location>
        <begin position="98"/>
        <end position="125"/>
    </location>
</feature>
<reference evidence="5" key="1">
    <citation type="submission" date="2025-08" db="UniProtKB">
        <authorList>
            <consortium name="RefSeq"/>
        </authorList>
    </citation>
    <scope>IDENTIFICATION</scope>
</reference>
<feature type="compositionally biased region" description="Basic residues" evidence="3">
    <location>
        <begin position="9"/>
        <end position="22"/>
    </location>
</feature>
<dbReference type="PANTHER" id="PTHR16127:SF13">
    <property type="entry name" value="GH01188P"/>
    <property type="match status" value="1"/>
</dbReference>
<feature type="region of interest" description="Disordered" evidence="3">
    <location>
        <begin position="132"/>
        <end position="174"/>
    </location>
</feature>
<feature type="coiled-coil region" evidence="2">
    <location>
        <begin position="232"/>
        <end position="280"/>
    </location>
</feature>
<evidence type="ECO:0000256" key="2">
    <source>
        <dbReference type="SAM" id="Coils"/>
    </source>
</evidence>
<proteinExistence type="inferred from homology"/>
<evidence type="ECO:0000256" key="3">
    <source>
        <dbReference type="SAM" id="MobiDB-lite"/>
    </source>
</evidence>
<organism evidence="4 5">
    <name type="scientific">Galendromus occidentalis</name>
    <name type="common">western predatory mite</name>
    <dbReference type="NCBI Taxonomy" id="34638"/>
    <lineage>
        <taxon>Eukaryota</taxon>
        <taxon>Metazoa</taxon>
        <taxon>Ecdysozoa</taxon>
        <taxon>Arthropoda</taxon>
        <taxon>Chelicerata</taxon>
        <taxon>Arachnida</taxon>
        <taxon>Acari</taxon>
        <taxon>Parasitiformes</taxon>
        <taxon>Mesostigmata</taxon>
        <taxon>Gamasina</taxon>
        <taxon>Phytoseioidea</taxon>
        <taxon>Phytoseiidae</taxon>
        <taxon>Typhlodrominae</taxon>
        <taxon>Galendromus</taxon>
    </lineage>
</organism>
<feature type="region of interest" description="Disordered" evidence="3">
    <location>
        <begin position="567"/>
        <end position="613"/>
    </location>
</feature>
<keyword evidence="2" id="KW-0175">Coiled coil</keyword>
<dbReference type="Pfam" id="PF09728">
    <property type="entry name" value="Taxilin"/>
    <property type="match status" value="1"/>
</dbReference>
<gene>
    <name evidence="5" type="primary">LOC100902145</name>
</gene>
<dbReference type="InterPro" id="IPR026183">
    <property type="entry name" value="Taxilin_fam"/>
</dbReference>
<evidence type="ECO:0000313" key="5">
    <source>
        <dbReference type="RefSeq" id="XP_018496957.1"/>
    </source>
</evidence>
<dbReference type="GeneID" id="100902145"/>
<feature type="region of interest" description="Disordered" evidence="3">
    <location>
        <begin position="1"/>
        <end position="48"/>
    </location>
</feature>
<dbReference type="Proteomes" id="UP000694867">
    <property type="component" value="Unplaced"/>
</dbReference>
<feature type="compositionally biased region" description="Polar residues" evidence="3">
    <location>
        <begin position="575"/>
        <end position="596"/>
    </location>
</feature>
<accession>A0AAJ7L898</accession>
<feature type="compositionally biased region" description="Basic and acidic residues" evidence="3">
    <location>
        <begin position="33"/>
        <end position="42"/>
    </location>
</feature>